<comment type="subcellular location">
    <subcellularLocation>
        <location evidence="1">Cell membrane</location>
        <topology evidence="1">Multi-pass membrane protein</topology>
    </subcellularLocation>
</comment>
<dbReference type="GO" id="GO:0005524">
    <property type="term" value="F:ATP binding"/>
    <property type="evidence" value="ECO:0007669"/>
    <property type="project" value="InterPro"/>
</dbReference>
<keyword evidence="2 5" id="KW-0812">Transmembrane</keyword>
<evidence type="ECO:0000313" key="9">
    <source>
        <dbReference type="Proteomes" id="UP000236745"/>
    </source>
</evidence>
<dbReference type="SUPFAM" id="SSF90123">
    <property type="entry name" value="ABC transporter transmembrane region"/>
    <property type="match status" value="1"/>
</dbReference>
<dbReference type="PANTHER" id="PTHR43394">
    <property type="entry name" value="ATP-DEPENDENT PERMEASE MDL1, MITOCHONDRIAL"/>
    <property type="match status" value="1"/>
</dbReference>
<gene>
    <name evidence="8" type="ORF">SAMN05444390_105135</name>
</gene>
<organism evidence="8 9">
    <name type="scientific">Marinobacterium lutimaris</name>
    <dbReference type="NCBI Taxonomy" id="568106"/>
    <lineage>
        <taxon>Bacteria</taxon>
        <taxon>Pseudomonadati</taxon>
        <taxon>Pseudomonadota</taxon>
        <taxon>Gammaproteobacteria</taxon>
        <taxon>Oceanospirillales</taxon>
        <taxon>Oceanospirillaceae</taxon>
        <taxon>Marinobacterium</taxon>
    </lineage>
</organism>
<name>A0A1H6D8U6_9GAMM</name>
<feature type="domain" description="ABC transmembrane type-1" evidence="7">
    <location>
        <begin position="18"/>
        <end position="292"/>
    </location>
</feature>
<dbReference type="PROSITE" id="PS50893">
    <property type="entry name" value="ABC_TRANSPORTER_2"/>
    <property type="match status" value="1"/>
</dbReference>
<protein>
    <submittedName>
        <fullName evidence="8">ABC-type multidrug transport system, ATPase and permease component</fullName>
    </submittedName>
</protein>
<dbReference type="EMBL" id="FNVQ01000005">
    <property type="protein sequence ID" value="SEG81135.1"/>
    <property type="molecule type" value="Genomic_DNA"/>
</dbReference>
<evidence type="ECO:0000256" key="3">
    <source>
        <dbReference type="ARBA" id="ARBA00022989"/>
    </source>
</evidence>
<feature type="transmembrane region" description="Helical" evidence="5">
    <location>
        <begin position="144"/>
        <end position="161"/>
    </location>
</feature>
<dbReference type="CDD" id="cd07346">
    <property type="entry name" value="ABC_6TM_exporters"/>
    <property type="match status" value="1"/>
</dbReference>
<dbReference type="Proteomes" id="UP000236745">
    <property type="component" value="Unassembled WGS sequence"/>
</dbReference>
<accession>A0A1H6D8U6</accession>
<dbReference type="InterPro" id="IPR036640">
    <property type="entry name" value="ABC1_TM_sf"/>
</dbReference>
<keyword evidence="3 5" id="KW-1133">Transmembrane helix</keyword>
<dbReference type="OrthoDB" id="6082336at2"/>
<dbReference type="InterPro" id="IPR027417">
    <property type="entry name" value="P-loop_NTPase"/>
</dbReference>
<dbReference type="InterPro" id="IPR039421">
    <property type="entry name" value="Type_1_exporter"/>
</dbReference>
<evidence type="ECO:0000259" key="7">
    <source>
        <dbReference type="PROSITE" id="PS50929"/>
    </source>
</evidence>
<evidence type="ECO:0000313" key="8">
    <source>
        <dbReference type="EMBL" id="SEG81135.1"/>
    </source>
</evidence>
<dbReference type="GO" id="GO:0015421">
    <property type="term" value="F:ABC-type oligopeptide transporter activity"/>
    <property type="evidence" value="ECO:0007669"/>
    <property type="project" value="TreeGrafter"/>
</dbReference>
<dbReference type="SUPFAM" id="SSF52540">
    <property type="entry name" value="P-loop containing nucleoside triphosphate hydrolases"/>
    <property type="match status" value="1"/>
</dbReference>
<feature type="transmembrane region" description="Helical" evidence="5">
    <location>
        <begin position="167"/>
        <end position="184"/>
    </location>
</feature>
<reference evidence="8 9" key="1">
    <citation type="submission" date="2016-10" db="EMBL/GenBank/DDBJ databases">
        <authorList>
            <person name="de Groot N.N."/>
        </authorList>
    </citation>
    <scope>NUCLEOTIDE SEQUENCE [LARGE SCALE GENOMIC DNA]</scope>
    <source>
        <strain evidence="8 9">DSM 22012</strain>
    </source>
</reference>
<evidence type="ECO:0000256" key="5">
    <source>
        <dbReference type="SAM" id="Phobius"/>
    </source>
</evidence>
<feature type="transmembrane region" description="Helical" evidence="5">
    <location>
        <begin position="255"/>
        <end position="277"/>
    </location>
</feature>
<dbReference type="InterPro" id="IPR003439">
    <property type="entry name" value="ABC_transporter-like_ATP-bd"/>
</dbReference>
<dbReference type="RefSeq" id="WP_104004968.1">
    <property type="nucleotide sequence ID" value="NZ_FNVQ01000005.1"/>
</dbReference>
<dbReference type="GO" id="GO:0016887">
    <property type="term" value="F:ATP hydrolysis activity"/>
    <property type="evidence" value="ECO:0007669"/>
    <property type="project" value="InterPro"/>
</dbReference>
<dbReference type="PROSITE" id="PS50929">
    <property type="entry name" value="ABC_TM1F"/>
    <property type="match status" value="1"/>
</dbReference>
<evidence type="ECO:0000256" key="1">
    <source>
        <dbReference type="ARBA" id="ARBA00004651"/>
    </source>
</evidence>
<dbReference type="GO" id="GO:0005886">
    <property type="term" value="C:plasma membrane"/>
    <property type="evidence" value="ECO:0007669"/>
    <property type="project" value="UniProtKB-SubCell"/>
</dbReference>
<proteinExistence type="predicted"/>
<keyword evidence="9" id="KW-1185">Reference proteome</keyword>
<dbReference type="InterPro" id="IPR011527">
    <property type="entry name" value="ABC1_TM_dom"/>
</dbReference>
<dbReference type="Gene3D" id="1.20.1560.10">
    <property type="entry name" value="ABC transporter type 1, transmembrane domain"/>
    <property type="match status" value="1"/>
</dbReference>
<evidence type="ECO:0000259" key="6">
    <source>
        <dbReference type="PROSITE" id="PS50893"/>
    </source>
</evidence>
<dbReference type="Gene3D" id="3.40.50.300">
    <property type="entry name" value="P-loop containing nucleotide triphosphate hydrolases"/>
    <property type="match status" value="2"/>
</dbReference>
<dbReference type="Pfam" id="PF00005">
    <property type="entry name" value="ABC_tran"/>
    <property type="match status" value="1"/>
</dbReference>
<keyword evidence="4 5" id="KW-0472">Membrane</keyword>
<evidence type="ECO:0000256" key="4">
    <source>
        <dbReference type="ARBA" id="ARBA00023136"/>
    </source>
</evidence>
<dbReference type="AlphaFoldDB" id="A0A1H6D8U6"/>
<feature type="transmembrane region" description="Helical" evidence="5">
    <location>
        <begin position="65"/>
        <end position="87"/>
    </location>
</feature>
<dbReference type="Pfam" id="PF00664">
    <property type="entry name" value="ABC_membrane"/>
    <property type="match status" value="1"/>
</dbReference>
<feature type="domain" description="ABC transporter" evidence="6">
    <location>
        <begin position="634"/>
        <end position="876"/>
    </location>
</feature>
<sequence>MDSSIFKFIRRHTMRDQILILLLTLISFPFVYATLEVPKRIVNDAIGGANPPRELFGYQIDQLDYLIVLCFVFLGLVLLNGAIKYVLNVYRGVVGERTLRRLRYELFERLLRFPSSRFDKVSQGEIIPIVVAETEPLGGFVGEAYALPAFQGGLLITYLFFIFNQDLMLGTAAIALYPLQMYVIPKLQRKVNLLGKARVLAARKLGERISDTISGVNEVHVSDTSQYEKAVISKRLGAIFDIRFELYKKKFFIKFLNNFLSQVTPFFFYLIGGYFVLQGELSLGALVAVLAAYKDLDAPWKELLRYYQTKEDARIKYEQIVEQFDLPDMLDPALQSGPVLELELEKGAWDGRWVGYDRGIGRSKLEQLNFTLPVHGHTAIVGSGGSGIHEIGLLLARLDLPTSGTLHFAGADMQTLPESAIGQHLGYVSSDVHLFSGTILNNLIYPLRRRYLPPEDESEREREIHLAISAGNSSDDPDGQWIDMQRLGLSDRAGLEHHVHQVIEAMELSEELFQFGLNTIVEQPGDVLKEGVLAARASIHNRLQEDEYSGLVEPFDWDRYNENLTVHENMLFGSKSSSLNSDEASRNPVAIRFLRDQGLLHDFLIIGRRLAETMVELFSDVEEGSDLFERFSFIRAEDLPEYRELLKNTDPKQIDTEDMATVQKLLYLTNQLCPARHRLGLIDAGMKQRILNARKAFAEIWGKGEGQRSLDIEYFDSESYNSGLTLQENILFGRTGYGVVRGQEKISELIQEEVGRLGLVRAIRNTGLDFDVGTGGRRLSVAQRQKLAFARTLVCKPDVVVVNDATANLDSSTEINILSNLRQMLTGRGLVLITSRPKLAQYCDDVLVVEQGRLVDQGSYSELEQRSDTFQQLLSE</sequence>
<dbReference type="PANTHER" id="PTHR43394:SF1">
    <property type="entry name" value="ATP-BINDING CASSETTE SUB-FAMILY B MEMBER 10, MITOCHONDRIAL"/>
    <property type="match status" value="1"/>
</dbReference>
<evidence type="ECO:0000256" key="2">
    <source>
        <dbReference type="ARBA" id="ARBA00022692"/>
    </source>
</evidence>